<dbReference type="InterPro" id="IPR001675">
    <property type="entry name" value="Glyco_trans_29"/>
</dbReference>
<comment type="subcellular location">
    <subcellularLocation>
        <location evidence="1">Golgi apparatus membrane</location>
        <topology evidence="1">Single-pass type II membrane protein</topology>
    </subcellularLocation>
</comment>
<dbReference type="PANTHER" id="PTHR46032:SF6">
    <property type="entry name" value="CMP-N-ACETYLNEURAMINATE-BETA-GALACTOSAMIDE-ALPHA-2,3-SIALYLTRANSFERASE 1"/>
    <property type="match status" value="1"/>
</dbReference>
<evidence type="ECO:0000256" key="4">
    <source>
        <dbReference type="ARBA" id="ARBA00022679"/>
    </source>
</evidence>
<evidence type="ECO:0000256" key="5">
    <source>
        <dbReference type="ARBA" id="ARBA00022692"/>
    </source>
</evidence>
<gene>
    <name evidence="12" type="primary">st3gal1</name>
    <name evidence="12" type="ORF">DAT39_010387</name>
</gene>
<evidence type="ECO:0000256" key="9">
    <source>
        <dbReference type="ARBA" id="ARBA00023136"/>
    </source>
</evidence>
<dbReference type="PANTHER" id="PTHR46032">
    <property type="entry name" value="ALPHA-2,3-SIALYLTRANSFERASE ST3GAL I ISOFORM X1"/>
    <property type="match status" value="1"/>
</dbReference>
<keyword evidence="6" id="KW-0735">Signal-anchor</keyword>
<dbReference type="InterPro" id="IPR038578">
    <property type="entry name" value="GT29-like_sf"/>
</dbReference>
<keyword evidence="5" id="KW-0812">Transmembrane</keyword>
<evidence type="ECO:0000313" key="12">
    <source>
        <dbReference type="EMBL" id="KAF5899883.1"/>
    </source>
</evidence>
<evidence type="ECO:0000313" key="13">
    <source>
        <dbReference type="Proteomes" id="UP000727407"/>
    </source>
</evidence>
<organism evidence="12 13">
    <name type="scientific">Clarias magur</name>
    <name type="common">Asian catfish</name>
    <name type="synonym">Macropteronotus magur</name>
    <dbReference type="NCBI Taxonomy" id="1594786"/>
    <lineage>
        <taxon>Eukaryota</taxon>
        <taxon>Metazoa</taxon>
        <taxon>Chordata</taxon>
        <taxon>Craniata</taxon>
        <taxon>Vertebrata</taxon>
        <taxon>Euteleostomi</taxon>
        <taxon>Actinopterygii</taxon>
        <taxon>Neopterygii</taxon>
        <taxon>Teleostei</taxon>
        <taxon>Ostariophysi</taxon>
        <taxon>Siluriformes</taxon>
        <taxon>Clariidae</taxon>
        <taxon>Clarias</taxon>
    </lineage>
</organism>
<accession>A0A8J4XAT7</accession>
<dbReference type="EMBL" id="QNUK01000152">
    <property type="protein sequence ID" value="KAF5899883.1"/>
    <property type="molecule type" value="Genomic_DNA"/>
</dbReference>
<evidence type="ECO:0000256" key="11">
    <source>
        <dbReference type="ARBA" id="ARBA00023180"/>
    </source>
</evidence>
<evidence type="ECO:0000256" key="8">
    <source>
        <dbReference type="ARBA" id="ARBA00023034"/>
    </source>
</evidence>
<dbReference type="GO" id="GO:0097503">
    <property type="term" value="P:sialylation"/>
    <property type="evidence" value="ECO:0007669"/>
    <property type="project" value="TreeGrafter"/>
</dbReference>
<comment type="caution">
    <text evidence="12">The sequence shown here is derived from an EMBL/GenBank/DDBJ whole genome shotgun (WGS) entry which is preliminary data.</text>
</comment>
<evidence type="ECO:0000256" key="1">
    <source>
        <dbReference type="ARBA" id="ARBA00004323"/>
    </source>
</evidence>
<keyword evidence="4" id="KW-0808">Transferase</keyword>
<dbReference type="Proteomes" id="UP000727407">
    <property type="component" value="Unassembled WGS sequence"/>
</dbReference>
<keyword evidence="7" id="KW-1133">Transmembrane helix</keyword>
<dbReference type="GO" id="GO:0000139">
    <property type="term" value="C:Golgi membrane"/>
    <property type="evidence" value="ECO:0007669"/>
    <property type="project" value="UniProtKB-SubCell"/>
</dbReference>
<keyword evidence="8" id="KW-0333">Golgi apparatus</keyword>
<dbReference type="Pfam" id="PF00777">
    <property type="entry name" value="Glyco_transf_29"/>
    <property type="match status" value="1"/>
</dbReference>
<keyword evidence="13" id="KW-1185">Reference proteome</keyword>
<dbReference type="InterPro" id="IPR051757">
    <property type="entry name" value="Beta-gal_alpha2-3_sialyltrans"/>
</dbReference>
<sequence length="59" mass="6756">MNQGPTVGYERDVGSRTTHRAMYPESAMDLDNSTHLVLLPFKVLDMEWLISIFTNKNIT</sequence>
<evidence type="ECO:0000256" key="7">
    <source>
        <dbReference type="ARBA" id="ARBA00022989"/>
    </source>
</evidence>
<reference evidence="12" key="1">
    <citation type="submission" date="2020-07" db="EMBL/GenBank/DDBJ databases">
        <title>Clarias magur genome sequencing, assembly and annotation.</title>
        <authorList>
            <person name="Kushwaha B."/>
            <person name="Kumar R."/>
            <person name="Das P."/>
            <person name="Joshi C.G."/>
            <person name="Kumar D."/>
            <person name="Nagpure N.S."/>
            <person name="Pandey M."/>
            <person name="Agarwal S."/>
            <person name="Srivastava S."/>
            <person name="Singh M."/>
            <person name="Sahoo L."/>
            <person name="Jayasankar P."/>
            <person name="Meher P.K."/>
            <person name="Koringa P.G."/>
            <person name="Iquebal M.A."/>
            <person name="Das S.P."/>
            <person name="Bit A."/>
            <person name="Patnaik S."/>
            <person name="Patel N."/>
            <person name="Shah T.M."/>
            <person name="Hinsu A."/>
            <person name="Jena J.K."/>
        </authorList>
    </citation>
    <scope>NUCLEOTIDE SEQUENCE</scope>
    <source>
        <strain evidence="12">CIFAMagur01</strain>
        <tissue evidence="12">Testis</tissue>
    </source>
</reference>
<dbReference type="OrthoDB" id="10264956at2759"/>
<evidence type="ECO:0000256" key="6">
    <source>
        <dbReference type="ARBA" id="ARBA00022968"/>
    </source>
</evidence>
<protein>
    <submittedName>
        <fullName evidence="12">CMP-N-acetylneuraminate-beta-galactosamide-alpha-2,3-sialyltransferase 1-like</fullName>
    </submittedName>
</protein>
<evidence type="ECO:0000256" key="3">
    <source>
        <dbReference type="ARBA" id="ARBA00022676"/>
    </source>
</evidence>
<dbReference type="GO" id="GO:0003836">
    <property type="term" value="F:beta-galactoside (CMP) alpha-2,3-sialyltransferase activity"/>
    <property type="evidence" value="ECO:0007669"/>
    <property type="project" value="TreeGrafter"/>
</dbReference>
<keyword evidence="11" id="KW-0325">Glycoprotein</keyword>
<proteinExistence type="inferred from homology"/>
<evidence type="ECO:0000256" key="10">
    <source>
        <dbReference type="ARBA" id="ARBA00023157"/>
    </source>
</evidence>
<keyword evidence="10" id="KW-1015">Disulfide bond</keyword>
<comment type="similarity">
    <text evidence="2">Belongs to the glycosyltransferase 29 family.</text>
</comment>
<dbReference type="AlphaFoldDB" id="A0A8J4XAT7"/>
<evidence type="ECO:0000256" key="2">
    <source>
        <dbReference type="ARBA" id="ARBA00006003"/>
    </source>
</evidence>
<keyword evidence="3" id="KW-0328">Glycosyltransferase</keyword>
<feature type="non-terminal residue" evidence="12">
    <location>
        <position position="1"/>
    </location>
</feature>
<feature type="non-terminal residue" evidence="12">
    <location>
        <position position="59"/>
    </location>
</feature>
<keyword evidence="9" id="KW-0472">Membrane</keyword>
<dbReference type="Gene3D" id="3.90.1480.20">
    <property type="entry name" value="Glycosyl transferase family 29"/>
    <property type="match status" value="1"/>
</dbReference>
<name>A0A8J4XAT7_CLAMG</name>